<proteinExistence type="predicted"/>
<protein>
    <submittedName>
        <fullName evidence="2">Phosphonate ABC transporter substrate-binding protein</fullName>
    </submittedName>
</protein>
<feature type="chain" id="PRO_5038411314" evidence="1">
    <location>
        <begin position="21"/>
        <end position="346"/>
    </location>
</feature>
<sequence length="346" mass="38238">MKKTWLVLLLVMLMTLTACGGNKKEEAKAEGDAKAIETLKIQFVPSREPEEIVTQTEPLKEILKAKLAEKGYDVKNIDITVGTNYEATGEALSAGSVDIGFIPGGTYAIYDDGAEVLLTATRNGLSVDSDNPKDWNDKKPTEKVEDQVNFYRALIIAGPSEKGKELAAKVNNGENLTWEDLASAKWSVMGSSSSAGYIYPYLWLQKNYEKGLTDLPSIVQADSYPSSMARLASGQVDVMVGFADVRMDNAEKWQSEFNKTASIWDETNVIGVTDKIYNDTISVSKNSEIMTDDFKKALSDSFIEIANTDEGKKIISIYNHEGYQVAKDSDYDSEREAQKLLKDLKN</sequence>
<gene>
    <name evidence="2" type="ORF">BIV18_07325</name>
</gene>
<reference evidence="2 3" key="1">
    <citation type="journal article" date="2016" name="Appl. Environ. Microbiol.">
        <title>Function and Phylogeny of Bacterial Butyryl Coenzyme A:Acetate Transferases and Their Diversity in the Proximal Colon of Swine.</title>
        <authorList>
            <person name="Trachsel J."/>
            <person name="Bayles D.O."/>
            <person name="Looft T."/>
            <person name="Levine U.Y."/>
            <person name="Allen H.K."/>
        </authorList>
    </citation>
    <scope>NUCLEOTIDE SEQUENCE [LARGE SCALE GENOMIC DNA]</scope>
    <source>
        <strain evidence="2 3">35-6-1</strain>
    </source>
</reference>
<dbReference type="PANTHER" id="PTHR35841">
    <property type="entry name" value="PHOSPHONATES-BINDING PERIPLASMIC PROTEIN"/>
    <property type="match status" value="1"/>
</dbReference>
<dbReference type="SUPFAM" id="SSF53850">
    <property type="entry name" value="Periplasmic binding protein-like II"/>
    <property type="match status" value="1"/>
</dbReference>
<comment type="caution">
    <text evidence="2">The sequence shown here is derived from an EMBL/GenBank/DDBJ whole genome shotgun (WGS) entry which is preliminary data.</text>
</comment>
<evidence type="ECO:0000313" key="2">
    <source>
        <dbReference type="EMBL" id="OLR65333.1"/>
    </source>
</evidence>
<dbReference type="STRING" id="1465756.BIV18_07325"/>
<keyword evidence="1" id="KW-0732">Signal</keyword>
<evidence type="ECO:0000313" key="3">
    <source>
        <dbReference type="Proteomes" id="UP000187166"/>
    </source>
</evidence>
<dbReference type="Gene3D" id="3.40.190.10">
    <property type="entry name" value="Periplasmic binding protein-like II"/>
    <property type="match status" value="2"/>
</dbReference>
<dbReference type="AlphaFoldDB" id="A0A1U7M122"/>
<dbReference type="Pfam" id="PF12974">
    <property type="entry name" value="Phosphonate-bd"/>
    <property type="match status" value="1"/>
</dbReference>
<organism evidence="2 3">
    <name type="scientific">Peptoniphilus porci</name>
    <dbReference type="NCBI Taxonomy" id="2652280"/>
    <lineage>
        <taxon>Bacteria</taxon>
        <taxon>Bacillati</taxon>
        <taxon>Bacillota</taxon>
        <taxon>Tissierellia</taxon>
        <taxon>Tissierellales</taxon>
        <taxon>Peptoniphilaceae</taxon>
        <taxon>Peptoniphilus</taxon>
    </lineage>
</organism>
<dbReference type="Proteomes" id="UP000187166">
    <property type="component" value="Unassembled WGS sequence"/>
</dbReference>
<dbReference type="eggNOG" id="COG3221">
    <property type="taxonomic scope" value="Bacteria"/>
</dbReference>
<feature type="signal peptide" evidence="1">
    <location>
        <begin position="1"/>
        <end position="20"/>
    </location>
</feature>
<accession>A0A1U7M122</accession>
<dbReference type="PROSITE" id="PS51257">
    <property type="entry name" value="PROKAR_LIPOPROTEIN"/>
    <property type="match status" value="1"/>
</dbReference>
<keyword evidence="3" id="KW-1185">Reference proteome</keyword>
<dbReference type="EMBL" id="MJIH01000001">
    <property type="protein sequence ID" value="OLR65333.1"/>
    <property type="molecule type" value="Genomic_DNA"/>
</dbReference>
<name>A0A1U7M122_9FIRM</name>
<dbReference type="PANTHER" id="PTHR35841:SF1">
    <property type="entry name" value="PHOSPHONATES-BINDING PERIPLASMIC PROTEIN"/>
    <property type="match status" value="1"/>
</dbReference>
<evidence type="ECO:0000256" key="1">
    <source>
        <dbReference type="SAM" id="SignalP"/>
    </source>
</evidence>